<evidence type="ECO:0000259" key="2">
    <source>
        <dbReference type="Pfam" id="PF07143"/>
    </source>
</evidence>
<dbReference type="PANTHER" id="PTHR38591">
    <property type="entry name" value="HYDROLASE"/>
    <property type="match status" value="1"/>
</dbReference>
<dbReference type="STRING" id="58343.AQJ46_44170"/>
<keyword evidence="3" id="KW-0378">Hydrolase</keyword>
<accession>A0A101RLY8</accession>
<name>A0A101RLY8_9ACTN</name>
<dbReference type="Gene3D" id="2.40.370.10">
    <property type="entry name" value="AttH-like domain"/>
    <property type="match status" value="2"/>
</dbReference>
<gene>
    <name evidence="3" type="ORF">AQJ46_44170</name>
</gene>
<feature type="signal peptide" evidence="1">
    <location>
        <begin position="1"/>
        <end position="22"/>
    </location>
</feature>
<feature type="domain" description="AttH" evidence="2">
    <location>
        <begin position="71"/>
        <end position="226"/>
    </location>
</feature>
<dbReference type="GO" id="GO:0016787">
    <property type="term" value="F:hydrolase activity"/>
    <property type="evidence" value="ECO:0007669"/>
    <property type="project" value="UniProtKB-KW"/>
</dbReference>
<dbReference type="SUPFAM" id="SSF159245">
    <property type="entry name" value="AttH-like"/>
    <property type="match status" value="1"/>
</dbReference>
<evidence type="ECO:0000313" key="3">
    <source>
        <dbReference type="EMBL" id="KUN57994.1"/>
    </source>
</evidence>
<dbReference type="RefSeq" id="WP_059211006.1">
    <property type="nucleotide sequence ID" value="NZ_KQ948677.1"/>
</dbReference>
<sequence length="359" mass="38268">MRKTTVGAAAIASALIASLTLASGGPATATTAADSTAAHRTASAKGLTQTGLPVLVDPVAGLTYDPGQANQSWYVTAHVTAGGHRYGFLAHYLNSGFGKQGGAVSRVSIVNEDTGWYTKSEIALPPATGLSDKQGVDIHTDNITWTGDSKEMKLRAKVPEGTIDVTFRPRGSTLYNMGTGYFPMFGDAQYSNYEYALPTVDTSGTLTLGGRAEKVRGQSWVDRQWGPLPDISTGRASWSWMNLNLSNGDKISVWNQKYDGKKTDFATILKPDGTQTVAEATLAPDESTLWTSPTTGKSYPTRWKVTIPGEQAKLNVTVYAKNQELTVPGPGYEGSAAVTGTYDHRPVTGNTYIELTNGQ</sequence>
<organism evidence="3 4">
    <name type="scientific">Streptomyces canus</name>
    <dbReference type="NCBI Taxonomy" id="58343"/>
    <lineage>
        <taxon>Bacteria</taxon>
        <taxon>Bacillati</taxon>
        <taxon>Actinomycetota</taxon>
        <taxon>Actinomycetes</taxon>
        <taxon>Kitasatosporales</taxon>
        <taxon>Streptomycetaceae</taxon>
        <taxon>Streptomyces</taxon>
        <taxon>Streptomyces aurantiacus group</taxon>
    </lineage>
</organism>
<dbReference type="Proteomes" id="UP000053669">
    <property type="component" value="Unassembled WGS sequence"/>
</dbReference>
<dbReference type="InterPro" id="IPR023374">
    <property type="entry name" value="AttH-like_dom_sf"/>
</dbReference>
<keyword evidence="1" id="KW-0732">Signal</keyword>
<dbReference type="PANTHER" id="PTHR38591:SF1">
    <property type="entry name" value="BLL1000 PROTEIN"/>
    <property type="match status" value="1"/>
</dbReference>
<evidence type="ECO:0000313" key="4">
    <source>
        <dbReference type="Proteomes" id="UP000053669"/>
    </source>
</evidence>
<feature type="chain" id="PRO_5039603157" evidence="1">
    <location>
        <begin position="23"/>
        <end position="359"/>
    </location>
</feature>
<reference evidence="3 4" key="1">
    <citation type="submission" date="2015-10" db="EMBL/GenBank/DDBJ databases">
        <title>Draft genome sequence of Streptomyces canus DSM 40017, type strain for the species Streptomyces canus.</title>
        <authorList>
            <person name="Ruckert C."/>
            <person name="Winkler A."/>
            <person name="Kalinowski J."/>
            <person name="Kampfer P."/>
            <person name="Glaeser S."/>
        </authorList>
    </citation>
    <scope>NUCLEOTIDE SEQUENCE [LARGE SCALE GENOMIC DNA]</scope>
    <source>
        <strain evidence="3 4">DSM 40017</strain>
    </source>
</reference>
<dbReference type="EMBL" id="LMWU01000065">
    <property type="protein sequence ID" value="KUN57994.1"/>
    <property type="molecule type" value="Genomic_DNA"/>
</dbReference>
<dbReference type="Pfam" id="PF17186">
    <property type="entry name" value="Lipocalin_9"/>
    <property type="match status" value="1"/>
</dbReference>
<dbReference type="InterPro" id="IPR010791">
    <property type="entry name" value="AttH_dom"/>
</dbReference>
<proteinExistence type="predicted"/>
<dbReference type="Pfam" id="PF07143">
    <property type="entry name" value="CrtC"/>
    <property type="match status" value="1"/>
</dbReference>
<dbReference type="AlphaFoldDB" id="A0A101RLY8"/>
<evidence type="ECO:0000256" key="1">
    <source>
        <dbReference type="SAM" id="SignalP"/>
    </source>
</evidence>
<comment type="caution">
    <text evidence="3">The sequence shown here is derived from an EMBL/GenBank/DDBJ whole genome shotgun (WGS) entry which is preliminary data.</text>
</comment>
<protein>
    <submittedName>
        <fullName evidence="3">Hydrolase</fullName>
    </submittedName>
</protein>